<dbReference type="STRING" id="1287727.SAMN05443999_108137"/>
<keyword evidence="1" id="KW-0560">Oxidoreductase</keyword>
<dbReference type="NCBIfam" id="NF045923">
    <property type="entry name" value="SpheroidMoxCrtARhod"/>
    <property type="match status" value="1"/>
</dbReference>
<dbReference type="GO" id="GO:0004497">
    <property type="term" value="F:monooxygenase activity"/>
    <property type="evidence" value="ECO:0007669"/>
    <property type="project" value="UniProtKB-KW"/>
</dbReference>
<reference evidence="1 2" key="1">
    <citation type="submission" date="2016-10" db="EMBL/GenBank/DDBJ databases">
        <authorList>
            <person name="de Groot N.N."/>
        </authorList>
    </citation>
    <scope>NUCLEOTIDE SEQUENCE [LARGE SCALE GENOMIC DNA]</scope>
    <source>
        <strain evidence="1 2">DSM 100674</strain>
    </source>
</reference>
<dbReference type="AlphaFoldDB" id="A0A1H7TDI6"/>
<dbReference type="EMBL" id="FOAG01000008">
    <property type="protein sequence ID" value="SEL82783.1"/>
    <property type="molecule type" value="Genomic_DNA"/>
</dbReference>
<gene>
    <name evidence="1" type="ORF">SAMN05443999_108137</name>
</gene>
<keyword evidence="2" id="KW-1185">Reference proteome</keyword>
<accession>A0A1H7TDI6</accession>
<proteinExistence type="predicted"/>
<evidence type="ECO:0000313" key="1">
    <source>
        <dbReference type="EMBL" id="SEL82783.1"/>
    </source>
</evidence>
<organism evidence="1 2">
    <name type="scientific">Roseovarius azorensis</name>
    <dbReference type="NCBI Taxonomy" id="1287727"/>
    <lineage>
        <taxon>Bacteria</taxon>
        <taxon>Pseudomonadati</taxon>
        <taxon>Pseudomonadota</taxon>
        <taxon>Alphaproteobacteria</taxon>
        <taxon>Rhodobacterales</taxon>
        <taxon>Roseobacteraceae</taxon>
        <taxon>Roseovarius</taxon>
    </lineage>
</organism>
<dbReference type="CDD" id="cd21650">
    <property type="entry name" value="CrtA-like"/>
    <property type="match status" value="1"/>
</dbReference>
<evidence type="ECO:0000313" key="2">
    <source>
        <dbReference type="Proteomes" id="UP000199582"/>
    </source>
</evidence>
<dbReference type="InterPro" id="IPR049574">
    <property type="entry name" value="CrtA-like"/>
</dbReference>
<dbReference type="OrthoDB" id="1122317at2"/>
<dbReference type="Proteomes" id="UP000199582">
    <property type="component" value="Unassembled WGS sequence"/>
</dbReference>
<keyword evidence="1" id="KW-0503">Monooxygenase</keyword>
<name>A0A1H7TDI6_9RHOB</name>
<dbReference type="RefSeq" id="WP_093037733.1">
    <property type="nucleotide sequence ID" value="NZ_FOAG01000008.1"/>
</dbReference>
<protein>
    <submittedName>
        <fullName evidence="1">Spheroidene monooxygenase</fullName>
    </submittedName>
</protein>
<sequence length="249" mass="27183">MSNLTDRPERSGAIQTVSLSFYRFSRGIDRLWALAMMGAARLSLPRVPGIGFWKLLGSGTGEGFTPLPDTGVYAILAVWPDAATARQQTATAPIFRRYLARAAESWTVLLAPISARGKWSGQAPFSAPDTTAPAGPVAALTRATLRPHKALRFWRRVPGISKVIGSNPDVAFKIGVGEVPLLHQVTFSIWPDTRSMAEFARRDGPHARAITAVRDGDWFREELYARFTVIGESGRWGGDSPLRTIKGQP</sequence>